<evidence type="ECO:0000256" key="3">
    <source>
        <dbReference type="ARBA" id="ARBA00038317"/>
    </source>
</evidence>
<feature type="domain" description="GST N-terminal" evidence="5">
    <location>
        <begin position="68"/>
        <end position="145"/>
    </location>
</feature>
<dbReference type="SFLD" id="SFLDG01205">
    <property type="entry name" value="AMPS.1"/>
    <property type="match status" value="1"/>
</dbReference>
<proteinExistence type="inferred from homology"/>
<dbReference type="InterPro" id="IPR004046">
    <property type="entry name" value="GST_C"/>
</dbReference>
<dbReference type="PROSITE" id="PS50405">
    <property type="entry name" value="GST_CTER"/>
    <property type="match status" value="1"/>
</dbReference>
<feature type="non-terminal residue" evidence="7">
    <location>
        <position position="1"/>
    </location>
</feature>
<keyword evidence="2" id="KW-0808">Transferase</keyword>
<dbReference type="PANTHER" id="PTHR11571">
    <property type="entry name" value="GLUTATHIONE S-TRANSFERASE"/>
    <property type="match status" value="1"/>
</dbReference>
<sequence>MESKRKSTIQIEALHFAEPKTYNVFSQARRPQKPYGRRHCKRGCILFIVFDGKQQLPGASTSTEFDMPIIVFKYFRVKALGEGGRMLLAYGGQEFVDHRVSDQEWPTLKPTTPFGQLPVLEVDGKQYAQSMAIYRYLGRRFGLAGDDVEEEYLIDQAVEFYNELRLKASAVYHESDKIIKAKMHDDLMKNYYPFMLKKLDDVMSENNGYLAAGKLTWADFLFAGMYDCLKMVLKLPDLDVRYPSFKNLHRRVLSLPGVDEYCKKAPHSEF</sequence>
<feature type="domain" description="GST C-terminal" evidence="6">
    <location>
        <begin position="147"/>
        <end position="270"/>
    </location>
</feature>
<dbReference type="InterPro" id="IPR036249">
    <property type="entry name" value="Thioredoxin-like_sf"/>
</dbReference>
<evidence type="ECO:0000259" key="6">
    <source>
        <dbReference type="PROSITE" id="PS50405"/>
    </source>
</evidence>
<dbReference type="InterPro" id="IPR010987">
    <property type="entry name" value="Glutathione-S-Trfase_C-like"/>
</dbReference>
<dbReference type="PANTHER" id="PTHR11571:SF224">
    <property type="entry name" value="HEMATOPOIETIC PROSTAGLANDIN D SYNTHASE"/>
    <property type="match status" value="1"/>
</dbReference>
<organism evidence="7 8">
    <name type="scientific">Iphiclides podalirius</name>
    <name type="common">scarce swallowtail</name>
    <dbReference type="NCBI Taxonomy" id="110791"/>
    <lineage>
        <taxon>Eukaryota</taxon>
        <taxon>Metazoa</taxon>
        <taxon>Ecdysozoa</taxon>
        <taxon>Arthropoda</taxon>
        <taxon>Hexapoda</taxon>
        <taxon>Insecta</taxon>
        <taxon>Pterygota</taxon>
        <taxon>Neoptera</taxon>
        <taxon>Endopterygota</taxon>
        <taxon>Lepidoptera</taxon>
        <taxon>Glossata</taxon>
        <taxon>Ditrysia</taxon>
        <taxon>Papilionoidea</taxon>
        <taxon>Papilionidae</taxon>
        <taxon>Papilioninae</taxon>
        <taxon>Iphiclides</taxon>
    </lineage>
</organism>
<dbReference type="InterPro" id="IPR050213">
    <property type="entry name" value="GST_superfamily"/>
</dbReference>
<evidence type="ECO:0000256" key="4">
    <source>
        <dbReference type="ARBA" id="ARBA00047960"/>
    </source>
</evidence>
<evidence type="ECO:0000259" key="5">
    <source>
        <dbReference type="PROSITE" id="PS50404"/>
    </source>
</evidence>
<dbReference type="Gene3D" id="3.40.30.10">
    <property type="entry name" value="Glutaredoxin"/>
    <property type="match status" value="1"/>
</dbReference>
<dbReference type="EC" id="2.5.1.18" evidence="1"/>
<dbReference type="Gene3D" id="1.20.1050.10">
    <property type="match status" value="1"/>
</dbReference>
<dbReference type="Pfam" id="PF02798">
    <property type="entry name" value="GST_N"/>
    <property type="match status" value="1"/>
</dbReference>
<dbReference type="Pfam" id="PF14497">
    <property type="entry name" value="GST_C_3"/>
    <property type="match status" value="1"/>
</dbReference>
<dbReference type="Proteomes" id="UP000837857">
    <property type="component" value="Chromosome 15"/>
</dbReference>
<protein>
    <recommendedName>
        <fullName evidence="1">glutathione transferase</fullName>
        <ecNumber evidence="1">2.5.1.18</ecNumber>
    </recommendedName>
</protein>
<dbReference type="PROSITE" id="PS50404">
    <property type="entry name" value="GST_NTER"/>
    <property type="match status" value="1"/>
</dbReference>
<reference evidence="7" key="1">
    <citation type="submission" date="2022-03" db="EMBL/GenBank/DDBJ databases">
        <authorList>
            <person name="Martin H S."/>
        </authorList>
    </citation>
    <scope>NUCLEOTIDE SEQUENCE</scope>
</reference>
<dbReference type="SFLD" id="SFLDS00019">
    <property type="entry name" value="Glutathione_Transferase_(cytos"/>
    <property type="match status" value="1"/>
</dbReference>
<accession>A0ABN8HYZ6</accession>
<evidence type="ECO:0000313" key="7">
    <source>
        <dbReference type="EMBL" id="CAH2044172.1"/>
    </source>
</evidence>
<dbReference type="CDD" id="cd03192">
    <property type="entry name" value="GST_C_Sigma_like"/>
    <property type="match status" value="1"/>
</dbReference>
<dbReference type="InterPro" id="IPR036282">
    <property type="entry name" value="Glutathione-S-Trfase_C_sf"/>
</dbReference>
<gene>
    <name evidence="7" type="ORF">IPOD504_LOCUS4614</name>
</gene>
<dbReference type="SUPFAM" id="SSF52833">
    <property type="entry name" value="Thioredoxin-like"/>
    <property type="match status" value="1"/>
</dbReference>
<name>A0ABN8HYZ6_9NEOP</name>
<evidence type="ECO:0000313" key="8">
    <source>
        <dbReference type="Proteomes" id="UP000837857"/>
    </source>
</evidence>
<dbReference type="InterPro" id="IPR040079">
    <property type="entry name" value="Glutathione_S-Trfase"/>
</dbReference>
<dbReference type="CDD" id="cd03039">
    <property type="entry name" value="GST_N_Sigma_like"/>
    <property type="match status" value="1"/>
</dbReference>
<dbReference type="InterPro" id="IPR004045">
    <property type="entry name" value="Glutathione_S-Trfase_N"/>
</dbReference>
<dbReference type="SFLD" id="SFLDG00363">
    <property type="entry name" value="AMPS_(cytGST):_Alpha-__Mu-__Pi"/>
    <property type="match status" value="1"/>
</dbReference>
<dbReference type="SUPFAM" id="SSF47616">
    <property type="entry name" value="GST C-terminal domain-like"/>
    <property type="match status" value="1"/>
</dbReference>
<evidence type="ECO:0000256" key="1">
    <source>
        <dbReference type="ARBA" id="ARBA00012452"/>
    </source>
</evidence>
<evidence type="ECO:0000256" key="2">
    <source>
        <dbReference type="ARBA" id="ARBA00022679"/>
    </source>
</evidence>
<dbReference type="EMBL" id="OW152827">
    <property type="protein sequence ID" value="CAH2044172.1"/>
    <property type="molecule type" value="Genomic_DNA"/>
</dbReference>
<keyword evidence="8" id="KW-1185">Reference proteome</keyword>
<comment type="catalytic activity">
    <reaction evidence="4">
        <text>RX + glutathione = an S-substituted glutathione + a halide anion + H(+)</text>
        <dbReference type="Rhea" id="RHEA:16437"/>
        <dbReference type="ChEBI" id="CHEBI:15378"/>
        <dbReference type="ChEBI" id="CHEBI:16042"/>
        <dbReference type="ChEBI" id="CHEBI:17792"/>
        <dbReference type="ChEBI" id="CHEBI:57925"/>
        <dbReference type="ChEBI" id="CHEBI:90779"/>
        <dbReference type="EC" id="2.5.1.18"/>
    </reaction>
</comment>
<comment type="similarity">
    <text evidence="3">Belongs to the GST superfamily. Sigma family.</text>
</comment>